<evidence type="ECO:0000313" key="1">
    <source>
        <dbReference type="EMBL" id="WBO66273.1"/>
    </source>
</evidence>
<dbReference type="InterPro" id="IPR006439">
    <property type="entry name" value="HAD-SF_hydro_IA"/>
</dbReference>
<dbReference type="PANTHER" id="PTHR43611">
    <property type="entry name" value="ALPHA-D-GLUCOSE 1-PHOSPHATE PHOSPHATASE"/>
    <property type="match status" value="1"/>
</dbReference>
<organism evidence="1 2">
    <name type="scientific">Streptomyces camelliae</name>
    <dbReference type="NCBI Taxonomy" id="3004093"/>
    <lineage>
        <taxon>Bacteria</taxon>
        <taxon>Bacillati</taxon>
        <taxon>Actinomycetota</taxon>
        <taxon>Actinomycetes</taxon>
        <taxon>Kitasatosporales</taxon>
        <taxon>Streptomycetaceae</taxon>
        <taxon>Streptomyces</taxon>
    </lineage>
</organism>
<dbReference type="NCBIfam" id="TIGR01509">
    <property type="entry name" value="HAD-SF-IA-v3"/>
    <property type="match status" value="1"/>
</dbReference>
<dbReference type="InterPro" id="IPR036412">
    <property type="entry name" value="HAD-like_sf"/>
</dbReference>
<reference evidence="1 2" key="1">
    <citation type="submission" date="2022-12" db="EMBL/GenBank/DDBJ databases">
        <authorList>
            <person name="Mo P."/>
        </authorList>
    </citation>
    <scope>NUCLEOTIDE SEQUENCE [LARGE SCALE GENOMIC DNA]</scope>
    <source>
        <strain evidence="1 2">HUAS 2-6</strain>
    </source>
</reference>
<dbReference type="RefSeq" id="WP_270083756.1">
    <property type="nucleotide sequence ID" value="NZ_CP115300.1"/>
</dbReference>
<accession>A0ABY7PDA5</accession>
<gene>
    <name evidence="1" type="ORF">O1G22_27420</name>
</gene>
<evidence type="ECO:0000313" key="2">
    <source>
        <dbReference type="Proteomes" id="UP001212326"/>
    </source>
</evidence>
<dbReference type="EMBL" id="CP115300">
    <property type="protein sequence ID" value="WBO66273.1"/>
    <property type="molecule type" value="Genomic_DNA"/>
</dbReference>
<keyword evidence="2" id="KW-1185">Reference proteome</keyword>
<dbReference type="Proteomes" id="UP001212326">
    <property type="component" value="Chromosome"/>
</dbReference>
<sequence>MRTARGTATKTATRTATGTAIWTDFRGVMTPPLREGLRAYCEGKPFTPEQLGQCLRVIADRHGCPDGMAVLDSGILSERQWAAEIEQELSARFGVRADLSGLGPEWWSDRRIDPEWLAALRSWRQAGAFVGVISNLPVDWKDHFTDFLDWDELFDEVLLSCDLQARKPDAGMFRHAESRSGLPPESNVLVDDLDDNVAGARRAGWVGVLGGGGSTRAAIERIDAIVRSGAPHHLVRAGAPHQGAA</sequence>
<dbReference type="Pfam" id="PF00702">
    <property type="entry name" value="Hydrolase"/>
    <property type="match status" value="1"/>
</dbReference>
<dbReference type="InterPro" id="IPR023214">
    <property type="entry name" value="HAD_sf"/>
</dbReference>
<name>A0ABY7PDA5_9ACTN</name>
<dbReference type="PANTHER" id="PTHR43611:SF3">
    <property type="entry name" value="FLAVIN MONONUCLEOTIDE HYDROLASE 1, CHLOROPLATIC"/>
    <property type="match status" value="1"/>
</dbReference>
<protein>
    <submittedName>
        <fullName evidence="1">HAD-IA family hydrolase</fullName>
    </submittedName>
</protein>
<dbReference type="SUPFAM" id="SSF56784">
    <property type="entry name" value="HAD-like"/>
    <property type="match status" value="1"/>
</dbReference>
<proteinExistence type="predicted"/>
<dbReference type="Gene3D" id="3.40.50.1000">
    <property type="entry name" value="HAD superfamily/HAD-like"/>
    <property type="match status" value="1"/>
</dbReference>
<dbReference type="GO" id="GO:0016787">
    <property type="term" value="F:hydrolase activity"/>
    <property type="evidence" value="ECO:0007669"/>
    <property type="project" value="UniProtKB-KW"/>
</dbReference>
<keyword evidence="1" id="KW-0378">Hydrolase</keyword>